<dbReference type="GO" id="GO:0016787">
    <property type="term" value="F:hydrolase activity"/>
    <property type="evidence" value="ECO:0007669"/>
    <property type="project" value="UniProtKB-KW"/>
</dbReference>
<dbReference type="InterPro" id="IPR000073">
    <property type="entry name" value="AB_hydrolase_1"/>
</dbReference>
<accession>A0AA46A6J6</accession>
<dbReference type="SUPFAM" id="SSF53474">
    <property type="entry name" value="alpha/beta-Hydrolases"/>
    <property type="match status" value="1"/>
</dbReference>
<dbReference type="AlphaFoldDB" id="A0AA46A6J6"/>
<dbReference type="RefSeq" id="WP_076527041.1">
    <property type="nucleotide sequence ID" value="NZ_CP067140.1"/>
</dbReference>
<dbReference type="Pfam" id="PF12697">
    <property type="entry name" value="Abhydrolase_6"/>
    <property type="match status" value="1"/>
</dbReference>
<dbReference type="PANTHER" id="PTHR43194">
    <property type="entry name" value="HYDROLASE ALPHA/BETA FOLD FAMILY"/>
    <property type="match status" value="1"/>
</dbReference>
<evidence type="ECO:0000313" key="5">
    <source>
        <dbReference type="Proteomes" id="UP001215549"/>
    </source>
</evidence>
<gene>
    <name evidence="3" type="ORF">JHX88_11330</name>
    <name evidence="2" type="ORF">SAMN05421772_111102</name>
</gene>
<dbReference type="InterPro" id="IPR050228">
    <property type="entry name" value="Carboxylesterase_BioH"/>
</dbReference>
<dbReference type="Gene3D" id="3.40.50.1820">
    <property type="entry name" value="alpha/beta hydrolase"/>
    <property type="match status" value="1"/>
</dbReference>
<organism evidence="2 4">
    <name type="scientific">Paracoccus saliphilus</name>
    <dbReference type="NCBI Taxonomy" id="405559"/>
    <lineage>
        <taxon>Bacteria</taxon>
        <taxon>Pseudomonadati</taxon>
        <taxon>Pseudomonadota</taxon>
        <taxon>Alphaproteobacteria</taxon>
        <taxon>Rhodobacterales</taxon>
        <taxon>Paracoccaceae</taxon>
        <taxon>Paracoccus</taxon>
    </lineage>
</organism>
<reference evidence="3 5" key="2">
    <citation type="submission" date="2021-01" db="EMBL/GenBank/DDBJ databases">
        <title>Biogeographic distribution of Paracoccus.</title>
        <authorList>
            <person name="Hollensteiner J."/>
            <person name="Leineberger J."/>
            <person name="Brinkhoff T."/>
            <person name="Daniel R."/>
        </authorList>
    </citation>
    <scope>NUCLEOTIDE SEQUENCE [LARGE SCALE GENOMIC DNA]</scope>
    <source>
        <strain evidence="3 5">DSM 18447</strain>
    </source>
</reference>
<feature type="domain" description="AB hydrolase-1" evidence="1">
    <location>
        <begin position="41"/>
        <end position="253"/>
    </location>
</feature>
<dbReference type="Proteomes" id="UP000186216">
    <property type="component" value="Unassembled WGS sequence"/>
</dbReference>
<dbReference type="EMBL" id="CP067140">
    <property type="protein sequence ID" value="WCR01538.1"/>
    <property type="molecule type" value="Genomic_DNA"/>
</dbReference>
<sequence>MSNALVIPLADGSQLNARIDGPETAPCVLFSNSVLTDLTVWDAQARALSGRYRVLRYDQRGHGTSDVTQGPMNFVQYGADVIALLNACNIDSCIFVGLSMGVPTGLAAYAAAPARFDGFVAVDGVSRSAPGREAFWTERRDTARASGMEVISRQTASRWLPGLAEDAPEITRLEQMIAATPVEGFATATHALGSYDLSTVVGTLAVPVLGITGEEDGAMPQAVRSQFGAVPGAQFHDIPSAGHVPNFQAPDAFTPILDAFLRSVAKVSEQESR</sequence>
<dbReference type="EMBL" id="FTOU01000011">
    <property type="protein sequence ID" value="SIS99134.1"/>
    <property type="molecule type" value="Genomic_DNA"/>
</dbReference>
<evidence type="ECO:0000313" key="3">
    <source>
        <dbReference type="EMBL" id="WCR01538.1"/>
    </source>
</evidence>
<keyword evidence="3" id="KW-0378">Hydrolase</keyword>
<dbReference type="Proteomes" id="UP001215549">
    <property type="component" value="Chromosome"/>
</dbReference>
<dbReference type="PANTHER" id="PTHR43194:SF2">
    <property type="entry name" value="PEROXISOMAL MEMBRANE PROTEIN LPX1"/>
    <property type="match status" value="1"/>
</dbReference>
<proteinExistence type="predicted"/>
<evidence type="ECO:0000313" key="2">
    <source>
        <dbReference type="EMBL" id="SIS99134.1"/>
    </source>
</evidence>
<protein>
    <submittedName>
        <fullName evidence="2">3-oxoadipate enol-lactonase/3-oxoadipate enol-lactonase / 4-carboxymuconolactone decarboxylase</fullName>
    </submittedName>
    <submittedName>
        <fullName evidence="3">Alpha/beta fold hydrolase</fullName>
    </submittedName>
</protein>
<name>A0AA46A6J6_9RHOB</name>
<keyword evidence="5" id="KW-1185">Reference proteome</keyword>
<evidence type="ECO:0000313" key="4">
    <source>
        <dbReference type="Proteomes" id="UP000186216"/>
    </source>
</evidence>
<reference evidence="2 4" key="1">
    <citation type="submission" date="2017-01" db="EMBL/GenBank/DDBJ databases">
        <authorList>
            <person name="Varghese N."/>
            <person name="Submissions S."/>
        </authorList>
    </citation>
    <scope>NUCLEOTIDE SEQUENCE [LARGE SCALE GENOMIC DNA]</scope>
    <source>
        <strain evidence="2 4">DSM 18447</strain>
    </source>
</reference>
<dbReference type="InterPro" id="IPR029058">
    <property type="entry name" value="AB_hydrolase_fold"/>
</dbReference>
<evidence type="ECO:0000259" key="1">
    <source>
        <dbReference type="Pfam" id="PF12697"/>
    </source>
</evidence>